<dbReference type="CDD" id="cd16922">
    <property type="entry name" value="HATPase_EvgS-ArcB-TorS-like"/>
    <property type="match status" value="1"/>
</dbReference>
<dbReference type="Pfam" id="PF13188">
    <property type="entry name" value="PAS_8"/>
    <property type="match status" value="1"/>
</dbReference>
<dbReference type="STRING" id="756272.Plabr_0871"/>
<dbReference type="InterPro" id="IPR001610">
    <property type="entry name" value="PAC"/>
</dbReference>
<dbReference type="InterPro" id="IPR036890">
    <property type="entry name" value="HATPase_C_sf"/>
</dbReference>
<feature type="domain" description="Histidine kinase" evidence="8">
    <location>
        <begin position="772"/>
        <end position="997"/>
    </location>
</feature>
<dbReference type="PROSITE" id="PS50109">
    <property type="entry name" value="HIS_KIN"/>
    <property type="match status" value="1"/>
</dbReference>
<dbReference type="SUPFAM" id="SSF55785">
    <property type="entry name" value="PYP-like sensor domain (PAS domain)"/>
    <property type="match status" value="4"/>
</dbReference>
<proteinExistence type="predicted"/>
<feature type="domain" description="PAC" evidence="11">
    <location>
        <begin position="446"/>
        <end position="500"/>
    </location>
</feature>
<reference evidence="13" key="1">
    <citation type="submission" date="2011-02" db="EMBL/GenBank/DDBJ databases">
        <title>The complete genome of Planctomyces brasiliensis DSM 5305.</title>
        <authorList>
            <person name="Lucas S."/>
            <person name="Copeland A."/>
            <person name="Lapidus A."/>
            <person name="Bruce D."/>
            <person name="Goodwin L."/>
            <person name="Pitluck S."/>
            <person name="Kyrpides N."/>
            <person name="Mavromatis K."/>
            <person name="Pagani I."/>
            <person name="Ivanova N."/>
            <person name="Ovchinnikova G."/>
            <person name="Lu M."/>
            <person name="Detter J.C."/>
            <person name="Han C."/>
            <person name="Land M."/>
            <person name="Hauser L."/>
            <person name="Markowitz V."/>
            <person name="Cheng J.-F."/>
            <person name="Hugenholtz P."/>
            <person name="Woyke T."/>
            <person name="Wu D."/>
            <person name="Tindall B."/>
            <person name="Pomrenke H.G."/>
            <person name="Brambilla E."/>
            <person name="Klenk H.-P."/>
            <person name="Eisen J.A."/>
        </authorList>
    </citation>
    <scope>NUCLEOTIDE SEQUENCE [LARGE SCALE GENOMIC DNA]</scope>
    <source>
        <strain evidence="13">ATCC 49424 / DSM 5305 / JCM 21570 / NBRC 103401 / IFAM 1448</strain>
    </source>
</reference>
<dbReference type="Gene3D" id="3.40.50.2300">
    <property type="match status" value="1"/>
</dbReference>
<dbReference type="Pfam" id="PF00072">
    <property type="entry name" value="Response_reg"/>
    <property type="match status" value="1"/>
</dbReference>
<dbReference type="SMART" id="SM00448">
    <property type="entry name" value="REC"/>
    <property type="match status" value="1"/>
</dbReference>
<dbReference type="PROSITE" id="PS50113">
    <property type="entry name" value="PAC"/>
    <property type="match status" value="4"/>
</dbReference>
<dbReference type="EC" id="2.7.13.3" evidence="2"/>
<dbReference type="EMBL" id="CP002546">
    <property type="protein sequence ID" value="ADY58494.1"/>
    <property type="molecule type" value="Genomic_DNA"/>
</dbReference>
<dbReference type="InterPro" id="IPR011006">
    <property type="entry name" value="CheY-like_superfamily"/>
</dbReference>
<dbReference type="PANTHER" id="PTHR45339">
    <property type="entry name" value="HYBRID SIGNAL TRANSDUCTION HISTIDINE KINASE J"/>
    <property type="match status" value="1"/>
</dbReference>
<evidence type="ECO:0000256" key="6">
    <source>
        <dbReference type="ARBA" id="ARBA00023012"/>
    </source>
</evidence>
<dbReference type="InterPro" id="IPR005467">
    <property type="entry name" value="His_kinase_dom"/>
</dbReference>
<keyword evidence="4" id="KW-0808">Transferase</keyword>
<dbReference type="InterPro" id="IPR036097">
    <property type="entry name" value="HisK_dim/P_sf"/>
</dbReference>
<organism evidence="12 13">
    <name type="scientific">Rubinisphaera brasiliensis (strain ATCC 49424 / DSM 5305 / JCM 21570 / IAM 15109 / NBRC 103401 / IFAM 1448)</name>
    <name type="common">Planctomyces brasiliensis</name>
    <dbReference type="NCBI Taxonomy" id="756272"/>
    <lineage>
        <taxon>Bacteria</taxon>
        <taxon>Pseudomonadati</taxon>
        <taxon>Planctomycetota</taxon>
        <taxon>Planctomycetia</taxon>
        <taxon>Planctomycetales</taxon>
        <taxon>Planctomycetaceae</taxon>
        <taxon>Rubinisphaera</taxon>
    </lineage>
</organism>
<dbReference type="InterPro" id="IPR035965">
    <property type="entry name" value="PAS-like_dom_sf"/>
</dbReference>
<dbReference type="HOGENOM" id="CLU_274391_0_0_0"/>
<dbReference type="PANTHER" id="PTHR45339:SF1">
    <property type="entry name" value="HYBRID SIGNAL TRANSDUCTION HISTIDINE KINASE J"/>
    <property type="match status" value="1"/>
</dbReference>
<dbReference type="InterPro" id="IPR001789">
    <property type="entry name" value="Sig_transdc_resp-reg_receiver"/>
</dbReference>
<dbReference type="InterPro" id="IPR000700">
    <property type="entry name" value="PAS-assoc_C"/>
</dbReference>
<dbReference type="SMART" id="SM00388">
    <property type="entry name" value="HisKA"/>
    <property type="match status" value="1"/>
</dbReference>
<dbReference type="PROSITE" id="PS50110">
    <property type="entry name" value="RESPONSE_REGULATORY"/>
    <property type="match status" value="1"/>
</dbReference>
<keyword evidence="6" id="KW-0902">Two-component regulatory system</keyword>
<dbReference type="FunFam" id="1.10.287.130:FF:000001">
    <property type="entry name" value="Two-component sensor histidine kinase"/>
    <property type="match status" value="1"/>
</dbReference>
<dbReference type="CDD" id="cd17546">
    <property type="entry name" value="REC_hyHK_CKI1_RcsC-like"/>
    <property type="match status" value="1"/>
</dbReference>
<dbReference type="PROSITE" id="PS50112">
    <property type="entry name" value="PAS"/>
    <property type="match status" value="3"/>
</dbReference>
<dbReference type="SUPFAM" id="SSF55874">
    <property type="entry name" value="ATPase domain of HSP90 chaperone/DNA topoisomerase II/histidine kinase"/>
    <property type="match status" value="1"/>
</dbReference>
<dbReference type="KEGG" id="pbs:Plabr_0871"/>
<dbReference type="CDD" id="cd00130">
    <property type="entry name" value="PAS"/>
    <property type="match status" value="3"/>
</dbReference>
<dbReference type="InterPro" id="IPR000014">
    <property type="entry name" value="PAS"/>
</dbReference>
<dbReference type="SUPFAM" id="SSF47384">
    <property type="entry name" value="Homodimeric domain of signal transducing histidine kinase"/>
    <property type="match status" value="1"/>
</dbReference>
<dbReference type="NCBIfam" id="TIGR00229">
    <property type="entry name" value="sensory_box"/>
    <property type="match status" value="2"/>
</dbReference>
<evidence type="ECO:0000256" key="1">
    <source>
        <dbReference type="ARBA" id="ARBA00000085"/>
    </source>
</evidence>
<dbReference type="Pfam" id="PF02518">
    <property type="entry name" value="HATPase_c"/>
    <property type="match status" value="1"/>
</dbReference>
<accession>F0SIA5</accession>
<dbReference type="Gene3D" id="3.30.450.20">
    <property type="entry name" value="PAS domain"/>
    <property type="match status" value="4"/>
</dbReference>
<evidence type="ECO:0000259" key="11">
    <source>
        <dbReference type="PROSITE" id="PS50113"/>
    </source>
</evidence>
<dbReference type="SMART" id="SM00387">
    <property type="entry name" value="HATPase_c"/>
    <property type="match status" value="1"/>
</dbReference>
<feature type="domain" description="PAS" evidence="10">
    <location>
        <begin position="374"/>
        <end position="419"/>
    </location>
</feature>
<dbReference type="eggNOG" id="COG3829">
    <property type="taxonomic scope" value="Bacteria"/>
</dbReference>
<feature type="domain" description="PAC" evidence="11">
    <location>
        <begin position="318"/>
        <end position="370"/>
    </location>
</feature>
<evidence type="ECO:0000259" key="9">
    <source>
        <dbReference type="PROSITE" id="PS50110"/>
    </source>
</evidence>
<comment type="catalytic activity">
    <reaction evidence="1">
        <text>ATP + protein L-histidine = ADP + protein N-phospho-L-histidine.</text>
        <dbReference type="EC" id="2.7.13.3"/>
    </reaction>
</comment>
<dbReference type="SUPFAM" id="SSF52172">
    <property type="entry name" value="CheY-like"/>
    <property type="match status" value="1"/>
</dbReference>
<dbReference type="GO" id="GO:0000155">
    <property type="term" value="F:phosphorelay sensor kinase activity"/>
    <property type="evidence" value="ECO:0007669"/>
    <property type="project" value="InterPro"/>
</dbReference>
<dbReference type="Pfam" id="PF00512">
    <property type="entry name" value="HisKA"/>
    <property type="match status" value="1"/>
</dbReference>
<gene>
    <name evidence="12" type="ordered locus">Plabr_0871</name>
</gene>
<evidence type="ECO:0000256" key="7">
    <source>
        <dbReference type="PROSITE-ProRule" id="PRU00169"/>
    </source>
</evidence>
<evidence type="ECO:0000256" key="4">
    <source>
        <dbReference type="ARBA" id="ARBA00022679"/>
    </source>
</evidence>
<feature type="domain" description="PAS" evidence="10">
    <location>
        <begin position="501"/>
        <end position="540"/>
    </location>
</feature>
<dbReference type="FunFam" id="3.30.565.10:FF:000010">
    <property type="entry name" value="Sensor histidine kinase RcsC"/>
    <property type="match status" value="1"/>
</dbReference>
<dbReference type="AlphaFoldDB" id="F0SIA5"/>
<dbReference type="PRINTS" id="PR00344">
    <property type="entry name" value="BCTRLSENSOR"/>
</dbReference>
<keyword evidence="13" id="KW-1185">Reference proteome</keyword>
<protein>
    <recommendedName>
        <fullName evidence="2">histidine kinase</fullName>
        <ecNumber evidence="2">2.7.13.3</ecNumber>
    </recommendedName>
</protein>
<dbReference type="eggNOG" id="COG2205">
    <property type="taxonomic scope" value="Bacteria"/>
</dbReference>
<dbReference type="InterPro" id="IPR013655">
    <property type="entry name" value="PAS_fold_3"/>
</dbReference>
<dbReference type="Proteomes" id="UP000006860">
    <property type="component" value="Chromosome"/>
</dbReference>
<sequence>MESLSTMPAICVLFQTLGHRLAGFRKQLPPCAVCRVIVGSLLACVIGLVLIDQSFHREIDLTKRELRSRHLAVSQDLLSLRIVQELNRSPVDREMIGENLATLNQQHDQLVDDLIRRNRGLPVQFRPIVDHVLALTPLLSEFTAEIRTALASDGQDNASVAAASVIQRQYGSALQELSQALNSRSETFAAAHPRWGWLFNSRTLLGLSCFLAPVILGYRLQRQFQAQADQLTARGDEILATKRHLLSAIGATAGGLWSWTLETDELWTNHEFWILLGYRQNGEFPHNQIASFRDHVHPKDRQLLDNAIETHLRMRLPLDVEIRFWHLQDECRWMRLRAQTERNANDVPVRLAGVVEDIHAHKLAELKLNGREQEVQRLALVARQTTNGVVITNSSGQVEWVNEGFSRLTGYTLDDLLGRKPGSVLQGPHSDVGTISDMRRAIAAGQSFKAELVNYHKSGREYWVRIEGDPIHDEQGQLTGFIAIQSDISERVQFAQELAASREQFKNMLEHLPVAAYTCDANGLITFYNKAAVKLWGRTPALNNPADRYCGSFRLFERNGTPLPAEKHLMARALSQPGQNQSSEIIVEAPDGSRKTGMAYAKALVNAEQEVTGGVNVIVDMTERIALEQSLREATARLELCLKILDEHAIVAETDLKGIIRDVNDMFCDVSGYSREELIGNSHRILNSGFHPRTMWTEVFRQIARTGMWQGEICNRRKNGELYWVDTTIAAIHDAAGRPNGYFAIRNDITELKAAKEAALAASHSKSEFLANMSHEIRTPLTAIIGYAEILRDDPEIAESPEKRSHALNTIHEAGRHLLTIISDILDLSKIEAGKMSIEQTDTSVANVLSQVESFLRPRAVGKGLSLTTRLAQAIPDRIQSDPTRLRQILMNLVGNAIKFTEAGHIQLTVSRIQREDKEFLQFDIEDTGTGMTDTQREQIFQAFSQADTSVTRQYGGTGLGLVICRRLARLMNGDVWLLWSEAGRGTCFRAALPCVPSCNAVEIDNLVALDAPDPACTRPDQASFPYRILLAEDGPDNQRLISFLLRKLGATVEIAENGAVALDRFHAAAESGSPFELLVTDIQMPEMDGYTLTRTLRSEGSTIPILALTAHAMAEDRQKCLAAGCNEFLTKPVKKSDLINALEQIITGRPTSIDQPQLTKGATSYHI</sequence>
<dbReference type="InterPro" id="IPR003661">
    <property type="entry name" value="HisK_dim/P_dom"/>
</dbReference>
<feature type="domain" description="PAS" evidence="10">
    <location>
        <begin position="655"/>
        <end position="692"/>
    </location>
</feature>
<dbReference type="Pfam" id="PF13426">
    <property type="entry name" value="PAS_9"/>
    <property type="match status" value="2"/>
</dbReference>
<feature type="domain" description="PAC" evidence="11">
    <location>
        <begin position="709"/>
        <end position="761"/>
    </location>
</feature>
<dbReference type="SMART" id="SM00086">
    <property type="entry name" value="PAC"/>
    <property type="match status" value="4"/>
</dbReference>
<dbReference type="SMART" id="SM00091">
    <property type="entry name" value="PAS"/>
    <property type="match status" value="4"/>
</dbReference>
<dbReference type="eggNOG" id="COG2202">
    <property type="taxonomic scope" value="Bacteria"/>
</dbReference>
<dbReference type="InterPro" id="IPR003594">
    <property type="entry name" value="HATPase_dom"/>
</dbReference>
<dbReference type="Gene3D" id="3.30.565.10">
    <property type="entry name" value="Histidine kinase-like ATPase, C-terminal domain"/>
    <property type="match status" value="1"/>
</dbReference>
<feature type="domain" description="Response regulatory" evidence="9">
    <location>
        <begin position="1028"/>
        <end position="1147"/>
    </location>
</feature>
<dbReference type="eggNOG" id="COG0784">
    <property type="taxonomic scope" value="Bacteria"/>
</dbReference>
<evidence type="ECO:0000259" key="8">
    <source>
        <dbReference type="PROSITE" id="PS50109"/>
    </source>
</evidence>
<evidence type="ECO:0000313" key="13">
    <source>
        <dbReference type="Proteomes" id="UP000006860"/>
    </source>
</evidence>
<dbReference type="Pfam" id="PF08447">
    <property type="entry name" value="PAS_3"/>
    <property type="match status" value="1"/>
</dbReference>
<name>F0SIA5_RUBBR</name>
<evidence type="ECO:0000259" key="10">
    <source>
        <dbReference type="PROSITE" id="PS50112"/>
    </source>
</evidence>
<feature type="modified residue" description="4-aspartylphosphate" evidence="7">
    <location>
        <position position="1082"/>
    </location>
</feature>
<evidence type="ECO:0000256" key="2">
    <source>
        <dbReference type="ARBA" id="ARBA00012438"/>
    </source>
</evidence>
<dbReference type="Gene3D" id="1.10.287.130">
    <property type="match status" value="1"/>
</dbReference>
<dbReference type="CDD" id="cd00082">
    <property type="entry name" value="HisKA"/>
    <property type="match status" value="1"/>
</dbReference>
<evidence type="ECO:0000256" key="5">
    <source>
        <dbReference type="ARBA" id="ARBA00022777"/>
    </source>
</evidence>
<dbReference type="InterPro" id="IPR004358">
    <property type="entry name" value="Sig_transdc_His_kin-like_C"/>
</dbReference>
<evidence type="ECO:0000256" key="3">
    <source>
        <dbReference type="ARBA" id="ARBA00022553"/>
    </source>
</evidence>
<feature type="domain" description="PAC" evidence="11">
    <location>
        <begin position="581"/>
        <end position="633"/>
    </location>
</feature>
<keyword evidence="5 12" id="KW-0418">Kinase</keyword>
<evidence type="ECO:0000313" key="12">
    <source>
        <dbReference type="EMBL" id="ADY58494.1"/>
    </source>
</evidence>
<keyword evidence="3 7" id="KW-0597">Phosphoprotein</keyword>